<reference evidence="1 2" key="1">
    <citation type="submission" date="2023-03" db="EMBL/GenBank/DDBJ databases">
        <title>Genome insight into feeding habits of ladybird beetles.</title>
        <authorList>
            <person name="Li H.-S."/>
            <person name="Huang Y.-H."/>
            <person name="Pang H."/>
        </authorList>
    </citation>
    <scope>NUCLEOTIDE SEQUENCE [LARGE SCALE GENOMIC DNA]</scope>
    <source>
        <strain evidence="1">SYSU_2023b</strain>
        <tissue evidence="1">Whole body</tissue>
    </source>
</reference>
<dbReference type="AlphaFoldDB" id="A0AAW1U2L3"/>
<evidence type="ECO:0000313" key="2">
    <source>
        <dbReference type="Proteomes" id="UP001431783"/>
    </source>
</evidence>
<dbReference type="Proteomes" id="UP001431783">
    <property type="component" value="Unassembled WGS sequence"/>
</dbReference>
<sequence length="88" mass="9969">MLTFFLPRRPMSNIVCSDTVQRNVLVPLWDFPIFLEDTGVPGLDNKGLPRRPLDGDSVNDGRPLFCGRHFPTLHRCSDIACLNANRNM</sequence>
<protein>
    <submittedName>
        <fullName evidence="1">Uncharacterized protein</fullName>
    </submittedName>
</protein>
<organism evidence="1 2">
    <name type="scientific">Henosepilachna vigintioctopunctata</name>
    <dbReference type="NCBI Taxonomy" id="420089"/>
    <lineage>
        <taxon>Eukaryota</taxon>
        <taxon>Metazoa</taxon>
        <taxon>Ecdysozoa</taxon>
        <taxon>Arthropoda</taxon>
        <taxon>Hexapoda</taxon>
        <taxon>Insecta</taxon>
        <taxon>Pterygota</taxon>
        <taxon>Neoptera</taxon>
        <taxon>Endopterygota</taxon>
        <taxon>Coleoptera</taxon>
        <taxon>Polyphaga</taxon>
        <taxon>Cucujiformia</taxon>
        <taxon>Coccinelloidea</taxon>
        <taxon>Coccinellidae</taxon>
        <taxon>Epilachninae</taxon>
        <taxon>Epilachnini</taxon>
        <taxon>Henosepilachna</taxon>
    </lineage>
</organism>
<accession>A0AAW1U2L3</accession>
<comment type="caution">
    <text evidence="1">The sequence shown here is derived from an EMBL/GenBank/DDBJ whole genome shotgun (WGS) entry which is preliminary data.</text>
</comment>
<evidence type="ECO:0000313" key="1">
    <source>
        <dbReference type="EMBL" id="KAK9877144.1"/>
    </source>
</evidence>
<dbReference type="EMBL" id="JARQZJ010000040">
    <property type="protein sequence ID" value="KAK9877144.1"/>
    <property type="molecule type" value="Genomic_DNA"/>
</dbReference>
<gene>
    <name evidence="1" type="ORF">WA026_016888</name>
</gene>
<name>A0AAW1U2L3_9CUCU</name>
<proteinExistence type="predicted"/>
<keyword evidence="2" id="KW-1185">Reference proteome</keyword>